<dbReference type="AlphaFoldDB" id="A0AAV7UD36"/>
<keyword evidence="8" id="KW-1185">Reference proteome</keyword>
<dbReference type="PANTHER" id="PTHR11818:SF119">
    <property type="entry name" value="GAMMA-CRYSTALLIN D"/>
    <property type="match status" value="1"/>
</dbReference>
<dbReference type="InterPro" id="IPR011024">
    <property type="entry name" value="G_crystallin-like"/>
</dbReference>
<gene>
    <name evidence="7" type="ORF">NDU88_003544</name>
</gene>
<comment type="caution">
    <text evidence="7">The sequence shown here is derived from an EMBL/GenBank/DDBJ whole genome shotgun (WGS) entry which is preliminary data.</text>
</comment>
<evidence type="ECO:0000256" key="3">
    <source>
        <dbReference type="ARBA" id="ARBA00011245"/>
    </source>
</evidence>
<comment type="subunit">
    <text evidence="3">Monomer.</text>
</comment>
<evidence type="ECO:0000313" key="7">
    <source>
        <dbReference type="EMBL" id="KAJ1186763.1"/>
    </source>
</evidence>
<dbReference type="GO" id="GO:0002088">
    <property type="term" value="P:lens development in camera-type eye"/>
    <property type="evidence" value="ECO:0007669"/>
    <property type="project" value="TreeGrafter"/>
</dbReference>
<dbReference type="SMART" id="SM00247">
    <property type="entry name" value="XTALbg"/>
    <property type="match status" value="1"/>
</dbReference>
<feature type="domain" description="Beta/gamma crystallin 'Greek key'" evidence="6">
    <location>
        <begin position="80"/>
        <end position="122"/>
    </location>
</feature>
<dbReference type="InterPro" id="IPR050252">
    <property type="entry name" value="Beta/Gamma-Crystallin"/>
</dbReference>
<evidence type="ECO:0000256" key="4">
    <source>
        <dbReference type="ARBA" id="ARBA00022613"/>
    </source>
</evidence>
<protein>
    <recommendedName>
        <fullName evidence="6">Beta/gamma crystallin 'Greek key' domain-containing protein</fullName>
    </recommendedName>
</protein>
<dbReference type="SUPFAM" id="SSF49695">
    <property type="entry name" value="gamma-Crystallin-like"/>
    <property type="match status" value="1"/>
</dbReference>
<dbReference type="Proteomes" id="UP001066276">
    <property type="component" value="Chromosome 3_1"/>
</dbReference>
<dbReference type="PROSITE" id="PS50915">
    <property type="entry name" value="CRYSTALLIN_BETA_GAMMA"/>
    <property type="match status" value="1"/>
</dbReference>
<dbReference type="GO" id="GO:0007601">
    <property type="term" value="P:visual perception"/>
    <property type="evidence" value="ECO:0007669"/>
    <property type="project" value="TreeGrafter"/>
</dbReference>
<keyword evidence="5" id="KW-0677">Repeat</keyword>
<keyword evidence="4" id="KW-0273">Eye lens protein</keyword>
<proteinExistence type="inferred from homology"/>
<evidence type="ECO:0000313" key="8">
    <source>
        <dbReference type="Proteomes" id="UP001066276"/>
    </source>
</evidence>
<reference evidence="7" key="1">
    <citation type="journal article" date="2022" name="bioRxiv">
        <title>Sequencing and chromosome-scale assembly of the giantPleurodeles waltlgenome.</title>
        <authorList>
            <person name="Brown T."/>
            <person name="Elewa A."/>
            <person name="Iarovenko S."/>
            <person name="Subramanian E."/>
            <person name="Araus A.J."/>
            <person name="Petzold A."/>
            <person name="Susuki M."/>
            <person name="Suzuki K.-i.T."/>
            <person name="Hayashi T."/>
            <person name="Toyoda A."/>
            <person name="Oliveira C."/>
            <person name="Osipova E."/>
            <person name="Leigh N.D."/>
            <person name="Simon A."/>
            <person name="Yun M.H."/>
        </authorList>
    </citation>
    <scope>NUCLEOTIDE SEQUENCE</scope>
    <source>
        <strain evidence="7">20211129_DDA</strain>
        <tissue evidence="7">Liver</tissue>
    </source>
</reference>
<dbReference type="PRINTS" id="PR01367">
    <property type="entry name" value="BGCRYSTALLIN"/>
</dbReference>
<accession>A0AAV7UD36</accession>
<comment type="similarity">
    <text evidence="2">Belongs to the beta/gamma-crystallin family.</text>
</comment>
<name>A0AAV7UD36_PLEWA</name>
<dbReference type="Pfam" id="PF00030">
    <property type="entry name" value="Crystall"/>
    <property type="match status" value="1"/>
</dbReference>
<comment type="function">
    <text evidence="1">Crystallins are the dominant structural components of the vertebrate eye lens.</text>
</comment>
<dbReference type="Gene3D" id="2.60.20.10">
    <property type="entry name" value="Crystallins"/>
    <property type="match status" value="2"/>
</dbReference>
<evidence type="ECO:0000256" key="5">
    <source>
        <dbReference type="ARBA" id="ARBA00022737"/>
    </source>
</evidence>
<evidence type="ECO:0000259" key="6">
    <source>
        <dbReference type="PROSITE" id="PS50915"/>
    </source>
</evidence>
<dbReference type="EMBL" id="JANPWB010000005">
    <property type="protein sequence ID" value="KAJ1186763.1"/>
    <property type="molecule type" value="Genomic_DNA"/>
</dbReference>
<dbReference type="FunFam" id="2.60.20.10:FF:000003">
    <property type="entry name" value="Crystallin gamma S"/>
    <property type="match status" value="1"/>
</dbReference>
<evidence type="ECO:0000256" key="2">
    <source>
        <dbReference type="ARBA" id="ARBA00009646"/>
    </source>
</evidence>
<evidence type="ECO:0000256" key="1">
    <source>
        <dbReference type="ARBA" id="ARBA00003689"/>
    </source>
</evidence>
<sequence>MGNQYFLKEGEYPDYHVWTGISDSIKSCLLLSLQKGLDVYRLRVYEKDDCTGKMTKFMNDCTNVHDHFCYPIRSCQVLGGLWLFFEKTDYRGKQYLLKPGKYERFTDWGSAHGTIGSLKRVMETL</sequence>
<organism evidence="7 8">
    <name type="scientific">Pleurodeles waltl</name>
    <name type="common">Iberian ribbed newt</name>
    <dbReference type="NCBI Taxonomy" id="8319"/>
    <lineage>
        <taxon>Eukaryota</taxon>
        <taxon>Metazoa</taxon>
        <taxon>Chordata</taxon>
        <taxon>Craniata</taxon>
        <taxon>Vertebrata</taxon>
        <taxon>Euteleostomi</taxon>
        <taxon>Amphibia</taxon>
        <taxon>Batrachia</taxon>
        <taxon>Caudata</taxon>
        <taxon>Salamandroidea</taxon>
        <taxon>Salamandridae</taxon>
        <taxon>Pleurodelinae</taxon>
        <taxon>Pleurodeles</taxon>
    </lineage>
</organism>
<dbReference type="InterPro" id="IPR001064">
    <property type="entry name" value="Beta/gamma_crystallin"/>
</dbReference>
<dbReference type="PANTHER" id="PTHR11818">
    <property type="entry name" value="BETA/GAMMA CRYSTALLIN"/>
    <property type="match status" value="1"/>
</dbReference>
<dbReference type="GO" id="GO:0005212">
    <property type="term" value="F:structural constituent of eye lens"/>
    <property type="evidence" value="ECO:0007669"/>
    <property type="project" value="UniProtKB-KW"/>
</dbReference>